<dbReference type="Proteomes" id="UP000005222">
    <property type="component" value="Chromosome L"/>
</dbReference>
<dbReference type="Proteomes" id="UP000005222">
    <property type="component" value="Chromosome K"/>
</dbReference>
<dbReference type="GO" id="GO:0005783">
    <property type="term" value="C:endoplasmic reticulum"/>
    <property type="evidence" value="ECO:0007669"/>
    <property type="project" value="TreeGrafter"/>
</dbReference>
<evidence type="ECO:0000313" key="6">
    <source>
        <dbReference type="Proteomes" id="UP000005222"/>
    </source>
</evidence>
<dbReference type="GO" id="GO:0016020">
    <property type="term" value="C:membrane"/>
    <property type="evidence" value="ECO:0007669"/>
    <property type="project" value="TreeGrafter"/>
</dbReference>
<dbReference type="EMBL" id="FO082049">
    <property type="protein sequence ID" value="CCE83316.1"/>
    <property type="molecule type" value="Genomic_DNA"/>
</dbReference>
<keyword evidence="2" id="KW-0067">ATP-binding</keyword>
<evidence type="ECO:0000259" key="3">
    <source>
        <dbReference type="Pfam" id="PF00501"/>
    </source>
</evidence>
<keyword evidence="6" id="KW-1185">Reference proteome</keyword>
<proteinExistence type="predicted"/>
<dbReference type="PANTHER" id="PTHR43272">
    <property type="entry name" value="LONG-CHAIN-FATTY-ACID--COA LIGASE"/>
    <property type="match status" value="1"/>
</dbReference>
<dbReference type="eggNOG" id="KOG1256">
    <property type="taxonomic scope" value="Eukaryota"/>
</dbReference>
<dbReference type="AlphaFoldDB" id="G8Y9T3"/>
<dbReference type="FunCoup" id="G8Y9T3">
    <property type="interactions" value="435"/>
</dbReference>
<dbReference type="GO" id="GO:0005524">
    <property type="term" value="F:ATP binding"/>
    <property type="evidence" value="ECO:0007669"/>
    <property type="project" value="UniProtKB-KW"/>
</dbReference>
<keyword evidence="1" id="KW-0547">Nucleotide-binding</keyword>
<name>G8Y9T3_PICSO</name>
<evidence type="ECO:0000313" key="5">
    <source>
        <dbReference type="EMBL" id="CCE84347.1"/>
    </source>
</evidence>
<protein>
    <submittedName>
        <fullName evidence="4">Piso0_003891 protein</fullName>
    </submittedName>
</protein>
<dbReference type="STRING" id="559304.G8Y9T3"/>
<dbReference type="PANTHER" id="PTHR43272:SF33">
    <property type="entry name" value="AMP-BINDING DOMAIN-CONTAINING PROTEIN-RELATED"/>
    <property type="match status" value="1"/>
</dbReference>
<feature type="domain" description="AMP-dependent synthetase/ligase" evidence="3">
    <location>
        <begin position="179"/>
        <end position="567"/>
    </location>
</feature>
<accession>G8Y9T3</accession>
<organism evidence="4 6">
    <name type="scientific">Pichia sorbitophila (strain ATCC MYA-4447 / BCRC 22081 / CBS 7064 / NBRC 10061 / NRRL Y-12695)</name>
    <name type="common">Hybrid yeast</name>
    <dbReference type="NCBI Taxonomy" id="559304"/>
    <lineage>
        <taxon>Eukaryota</taxon>
        <taxon>Fungi</taxon>
        <taxon>Dikarya</taxon>
        <taxon>Ascomycota</taxon>
        <taxon>Saccharomycotina</taxon>
        <taxon>Pichiomycetes</taxon>
        <taxon>Debaryomycetaceae</taxon>
        <taxon>Millerozyma</taxon>
    </lineage>
</organism>
<dbReference type="Pfam" id="PF00501">
    <property type="entry name" value="AMP-binding"/>
    <property type="match status" value="1"/>
</dbReference>
<gene>
    <name evidence="4" type="primary">Piso0_003891</name>
    <name evidence="4" type="ORF">GNLVRS01_PISO0K04850g</name>
    <name evidence="5" type="ORF">GNLVRS01_PISO0L04851g</name>
</gene>
<dbReference type="HOGENOM" id="CLU_000022_45_4_1"/>
<reference evidence="6" key="2">
    <citation type="journal article" date="2012" name="G3 (Bethesda)">
        <title>Pichia sorbitophila, an interspecies yeast hybrid reveals early steps of genome resolution following polyploidization.</title>
        <authorList>
            <person name="Leh Louis V."/>
            <person name="Despons L."/>
            <person name="Friedrich A."/>
            <person name="Martin T."/>
            <person name="Durrens P."/>
            <person name="Casaregola S."/>
            <person name="Neuveglise C."/>
            <person name="Fairhead C."/>
            <person name="Marck C."/>
            <person name="Cruz J.A."/>
            <person name="Straub M.L."/>
            <person name="Kugler V."/>
            <person name="Sacerdot C."/>
            <person name="Uzunov Z."/>
            <person name="Thierry A."/>
            <person name="Weiss S."/>
            <person name="Bleykasten C."/>
            <person name="De Montigny J."/>
            <person name="Jacques N."/>
            <person name="Jung P."/>
            <person name="Lemaire M."/>
            <person name="Mallet S."/>
            <person name="Morel G."/>
            <person name="Richard G.F."/>
            <person name="Sarkar A."/>
            <person name="Savel G."/>
            <person name="Schacherer J."/>
            <person name="Seret M.L."/>
            <person name="Talla E."/>
            <person name="Samson G."/>
            <person name="Jubin C."/>
            <person name="Poulain J."/>
            <person name="Vacherie B."/>
            <person name="Barbe V."/>
            <person name="Pelletier E."/>
            <person name="Sherman D.J."/>
            <person name="Westhof E."/>
            <person name="Weissenbach J."/>
            <person name="Baret P.V."/>
            <person name="Wincker P."/>
            <person name="Gaillardin C."/>
            <person name="Dujon B."/>
            <person name="Souciet J.L."/>
        </authorList>
    </citation>
    <scope>NUCLEOTIDE SEQUENCE [LARGE SCALE GENOMIC DNA]</scope>
    <source>
        <strain evidence="6">ATCC MYA-4447 / BCRC 22081 / CBS 7064 / NBRC 10061 / NRRL Y-12695</strain>
    </source>
</reference>
<dbReference type="OMA" id="LEHWAEQ"/>
<evidence type="ECO:0000256" key="2">
    <source>
        <dbReference type="ARBA" id="ARBA00022840"/>
    </source>
</evidence>
<dbReference type="SUPFAM" id="SSF56801">
    <property type="entry name" value="Acetyl-CoA synthetase-like"/>
    <property type="match status" value="1"/>
</dbReference>
<dbReference type="OrthoDB" id="1700726at2759"/>
<dbReference type="InterPro" id="IPR042099">
    <property type="entry name" value="ANL_N_sf"/>
</dbReference>
<dbReference type="GO" id="GO:0004467">
    <property type="term" value="F:long-chain fatty acid-CoA ligase activity"/>
    <property type="evidence" value="ECO:0007669"/>
    <property type="project" value="TreeGrafter"/>
</dbReference>
<evidence type="ECO:0000313" key="4">
    <source>
        <dbReference type="EMBL" id="CCE83316.1"/>
    </source>
</evidence>
<evidence type="ECO:0000256" key="1">
    <source>
        <dbReference type="ARBA" id="ARBA00022741"/>
    </source>
</evidence>
<sequence>MASLTTGTTTKAADAVFDKSASPYVFRDRSLPYAKIAQELLPMAPEDIETIVPVAGTEKEGYSAIYRNKMFPEGVKAYFTPEWTTSPAVLREVVACYHDAPAFAWREYDQETGKSAPTYTTCTYGELDQLQRNFGAGLIYLLQHNLYKDSQKYESHRKIDNHIKDYQSYDAKNLSFILSIYSYNRKEWVLTDLACALYSITSTALYATLGPDTSLYILQLTESPVVVTAKKHVEAIIDLKRKNPEAMGSLISIVSMDSLDLENKTSLSYSDRQLVEHCKSVNIELLDMDMVTNIGKLFPLKELLPTPESIYTISFTSGTTGSHPKGVMLSQRTIVSSMVMGNCHVGHTRRSKAFLFLPLAHIYERMAVGQYLTFGNCLCFPQINGSPLTLIEDLKVFKPKTMTNVPRVLNRLEATLKSATIEHASPAVRSFFNNAIDSKIKSEGNKLVVGTNLIYDSFILSQLRKKLGHDEMAYVFSGSAPISANTINFLKAALNLTILQGYGLTESFAGISIATINDKNPESCGPVSITCELKLRELPSLGYRLNDKNGPRGELMLRGPQIFSGYYKNEKATKEAMSEDGWFSTGDVAQFANGKLYIIDRVKNFFKLSQGEYVTPEKVENQYLSKVPMLSQLFVHGDSLQSYLVAVAGLEVANVRNFLVKQLGVDQNLLTDDESVLRECSKKEIRKKLLLHFNSEMKDLQGFEKIHNIYFELEPLTVDRGVVTPTMKIRRPIAANFFGEKLKAMYNEGSLVHDAKL</sequence>
<dbReference type="Gene3D" id="3.40.50.12780">
    <property type="entry name" value="N-terminal domain of ligase-like"/>
    <property type="match status" value="1"/>
</dbReference>
<reference evidence="4" key="1">
    <citation type="submission" date="2011-10" db="EMBL/GenBank/DDBJ databases">
        <authorList>
            <person name="Genoscope - CEA"/>
        </authorList>
    </citation>
    <scope>NUCLEOTIDE SEQUENCE</scope>
</reference>
<dbReference type="EMBL" id="FO082048">
    <property type="protein sequence ID" value="CCE84347.1"/>
    <property type="molecule type" value="Genomic_DNA"/>
</dbReference>
<dbReference type="InterPro" id="IPR000873">
    <property type="entry name" value="AMP-dep_synth/lig_dom"/>
</dbReference>
<dbReference type="InParanoid" id="G8Y9T3"/>